<keyword evidence="3" id="KW-0645">Protease</keyword>
<evidence type="ECO:0000313" key="9">
    <source>
        <dbReference type="EMBL" id="TDR47360.1"/>
    </source>
</evidence>
<dbReference type="Pfam" id="PF02897">
    <property type="entry name" value="Peptidase_S9_N"/>
    <property type="match status" value="2"/>
</dbReference>
<accession>A0A4R6Z6H3</accession>
<dbReference type="InterPro" id="IPR051167">
    <property type="entry name" value="Prolyl_oligopep/macrocyclase"/>
</dbReference>
<dbReference type="InterPro" id="IPR029058">
    <property type="entry name" value="AB_hydrolase_fold"/>
</dbReference>
<evidence type="ECO:0000259" key="8">
    <source>
        <dbReference type="Pfam" id="PF02897"/>
    </source>
</evidence>
<gene>
    <name evidence="9" type="ORF">DFR29_10219</name>
</gene>
<evidence type="ECO:0000256" key="4">
    <source>
        <dbReference type="ARBA" id="ARBA00022801"/>
    </source>
</evidence>
<feature type="chain" id="PRO_5020267924" description="prolyl oligopeptidase" evidence="6">
    <location>
        <begin position="20"/>
        <end position="714"/>
    </location>
</feature>
<dbReference type="RefSeq" id="WP_279571513.1">
    <property type="nucleotide sequence ID" value="NZ_SNZH01000002.1"/>
</dbReference>
<keyword evidence="6" id="KW-0732">Signal</keyword>
<comment type="catalytic activity">
    <reaction evidence="1">
        <text>Hydrolysis of Pro-|-Xaa &gt;&gt; Ala-|-Xaa in oligopeptides.</text>
        <dbReference type="EC" id="3.4.21.26"/>
    </reaction>
</comment>
<dbReference type="InterPro" id="IPR002470">
    <property type="entry name" value="Peptidase_S9A"/>
</dbReference>
<evidence type="ECO:0000259" key="7">
    <source>
        <dbReference type="Pfam" id="PF00326"/>
    </source>
</evidence>
<organism evidence="9 10">
    <name type="scientific">Tahibacter aquaticus</name>
    <dbReference type="NCBI Taxonomy" id="520092"/>
    <lineage>
        <taxon>Bacteria</taxon>
        <taxon>Pseudomonadati</taxon>
        <taxon>Pseudomonadota</taxon>
        <taxon>Gammaproteobacteria</taxon>
        <taxon>Lysobacterales</taxon>
        <taxon>Rhodanobacteraceae</taxon>
        <taxon>Tahibacter</taxon>
    </lineage>
</organism>
<dbReference type="PANTHER" id="PTHR42881:SF2">
    <property type="entry name" value="PROLYL ENDOPEPTIDASE"/>
    <property type="match status" value="1"/>
</dbReference>
<dbReference type="Gene3D" id="3.40.50.1820">
    <property type="entry name" value="alpha/beta hydrolase"/>
    <property type="match status" value="1"/>
</dbReference>
<dbReference type="SUPFAM" id="SSF50993">
    <property type="entry name" value="Peptidase/esterase 'gauge' domain"/>
    <property type="match status" value="1"/>
</dbReference>
<comment type="caution">
    <text evidence="9">The sequence shown here is derived from an EMBL/GenBank/DDBJ whole genome shotgun (WGS) entry which is preliminary data.</text>
</comment>
<feature type="signal peptide" evidence="6">
    <location>
        <begin position="1"/>
        <end position="19"/>
    </location>
</feature>
<dbReference type="EC" id="3.4.21.26" evidence="2"/>
<dbReference type="PRINTS" id="PR00862">
    <property type="entry name" value="PROLIGOPTASE"/>
</dbReference>
<dbReference type="GO" id="GO:0006508">
    <property type="term" value="P:proteolysis"/>
    <property type="evidence" value="ECO:0007669"/>
    <property type="project" value="UniProtKB-KW"/>
</dbReference>
<dbReference type="Pfam" id="PF00326">
    <property type="entry name" value="Peptidase_S9"/>
    <property type="match status" value="1"/>
</dbReference>
<keyword evidence="5" id="KW-0720">Serine protease</keyword>
<reference evidence="9 10" key="1">
    <citation type="submission" date="2019-03" db="EMBL/GenBank/DDBJ databases">
        <title>Genomic Encyclopedia of Type Strains, Phase IV (KMG-IV): sequencing the most valuable type-strain genomes for metagenomic binning, comparative biology and taxonomic classification.</title>
        <authorList>
            <person name="Goeker M."/>
        </authorList>
    </citation>
    <scope>NUCLEOTIDE SEQUENCE [LARGE SCALE GENOMIC DNA]</scope>
    <source>
        <strain evidence="9 10">DSM 21667</strain>
    </source>
</reference>
<keyword evidence="10" id="KW-1185">Reference proteome</keyword>
<feature type="domain" description="Peptidase S9A N-terminal" evidence="8">
    <location>
        <begin position="21"/>
        <end position="72"/>
    </location>
</feature>
<protein>
    <recommendedName>
        <fullName evidence="2">prolyl oligopeptidase</fullName>
        <ecNumber evidence="2">3.4.21.26</ecNumber>
    </recommendedName>
</protein>
<evidence type="ECO:0000256" key="2">
    <source>
        <dbReference type="ARBA" id="ARBA00011897"/>
    </source>
</evidence>
<dbReference type="AlphaFoldDB" id="A0A4R6Z6H3"/>
<dbReference type="InterPro" id="IPR023302">
    <property type="entry name" value="Pept_S9A_N"/>
</dbReference>
<sequence>MSLAITLLLSTALAVAARAEPPTAPTGNVVDWVHGRPIFDPYRWMERLNDPALVAWAHAQNDFTRSVLASVTPGSMHESADAPAPEVAIEAGRLRRLPGGTAVFLARMGRDPVDALYTKAPDGTVAQAFAPAPAAKGDVQTISFFVPAPDGRHVAIAMAKSGSENSALYVLDLKTRRLVDGPIAGVRFSAISWWPDSHRFAYARLKDTDGRSTGRALYTGQQVYAHTVGTHWHTDRLLFGSAMPATADIPLADFPEVEIHAQAGLALGRHASGVAQEFGLFVAPLDSLDQARIPWRRVVRPDAGYGAPRATGSAPIVVFRGRLYLTHFAGKGALHSIDLAHSQKPLVHYADPDWVVLGLVPAADGLYVQVQAGMRQRLLRYTIDEEAPTTITLPFAGQFDLVAGDQRLQGVLLRERSWTSRSRYWSVQDSLVSEFPIATVPADGIALSAEEIDIPSSDGARIPLSIVYPSARARAKPLPFVLTGYAAYGINMRPVLNENLMRLYRDGIGYAVCHARGGGELGDTWHRAAMKMTKHLSWEDFIGCAEWLIGHGYTRADRLLAEGASAGGILVGRAMTERPDLFAGVHLASGALNPMRAETHQNGAPNVAEFGSVDDPDQARWIFDMDTYLHVQQGVAYPAVLLTHGWNDARTPFWMSAKTAARLRASSTSGKPVLMNIDFSGGHQITSGEQSKVLQTKATIGAFFRFVLLGDGTE</sequence>
<keyword evidence="4" id="KW-0378">Hydrolase</keyword>
<dbReference type="GO" id="GO:0004252">
    <property type="term" value="F:serine-type endopeptidase activity"/>
    <property type="evidence" value="ECO:0007669"/>
    <property type="project" value="UniProtKB-EC"/>
</dbReference>
<dbReference type="Gene3D" id="2.130.10.120">
    <property type="entry name" value="Prolyl oligopeptidase, N-terminal domain"/>
    <property type="match status" value="1"/>
</dbReference>
<evidence type="ECO:0000256" key="5">
    <source>
        <dbReference type="ARBA" id="ARBA00022825"/>
    </source>
</evidence>
<proteinExistence type="predicted"/>
<name>A0A4R6Z6H3_9GAMM</name>
<dbReference type="GO" id="GO:0070012">
    <property type="term" value="F:oligopeptidase activity"/>
    <property type="evidence" value="ECO:0007669"/>
    <property type="project" value="TreeGrafter"/>
</dbReference>
<evidence type="ECO:0000256" key="3">
    <source>
        <dbReference type="ARBA" id="ARBA00022670"/>
    </source>
</evidence>
<dbReference type="InterPro" id="IPR001375">
    <property type="entry name" value="Peptidase_S9_cat"/>
</dbReference>
<dbReference type="Proteomes" id="UP000295293">
    <property type="component" value="Unassembled WGS sequence"/>
</dbReference>
<evidence type="ECO:0000256" key="6">
    <source>
        <dbReference type="SAM" id="SignalP"/>
    </source>
</evidence>
<feature type="domain" description="Peptidase S9 prolyl oligopeptidase catalytic" evidence="7">
    <location>
        <begin position="504"/>
        <end position="704"/>
    </location>
</feature>
<dbReference type="GO" id="GO:0005829">
    <property type="term" value="C:cytosol"/>
    <property type="evidence" value="ECO:0007669"/>
    <property type="project" value="TreeGrafter"/>
</dbReference>
<dbReference type="PANTHER" id="PTHR42881">
    <property type="entry name" value="PROLYL ENDOPEPTIDASE"/>
    <property type="match status" value="1"/>
</dbReference>
<feature type="domain" description="Peptidase S9A N-terminal" evidence="8">
    <location>
        <begin position="136"/>
        <end position="240"/>
    </location>
</feature>
<dbReference type="SUPFAM" id="SSF53474">
    <property type="entry name" value="alpha/beta-Hydrolases"/>
    <property type="match status" value="1"/>
</dbReference>
<evidence type="ECO:0000256" key="1">
    <source>
        <dbReference type="ARBA" id="ARBA00001070"/>
    </source>
</evidence>
<dbReference type="EMBL" id="SNZH01000002">
    <property type="protein sequence ID" value="TDR47360.1"/>
    <property type="molecule type" value="Genomic_DNA"/>
</dbReference>
<evidence type="ECO:0000313" key="10">
    <source>
        <dbReference type="Proteomes" id="UP000295293"/>
    </source>
</evidence>